<protein>
    <submittedName>
        <fullName evidence="2">Uncharacterized protein</fullName>
    </submittedName>
</protein>
<reference evidence="2" key="1">
    <citation type="journal article" date="2019" name="bioRxiv">
        <title>The Genome of the Zebra Mussel, Dreissena polymorpha: A Resource for Invasive Species Research.</title>
        <authorList>
            <person name="McCartney M.A."/>
            <person name="Auch B."/>
            <person name="Kono T."/>
            <person name="Mallez S."/>
            <person name="Zhang Y."/>
            <person name="Obille A."/>
            <person name="Becker A."/>
            <person name="Abrahante J.E."/>
            <person name="Garbe J."/>
            <person name="Badalamenti J.P."/>
            <person name="Herman A."/>
            <person name="Mangelson H."/>
            <person name="Liachko I."/>
            <person name="Sullivan S."/>
            <person name="Sone E.D."/>
            <person name="Koren S."/>
            <person name="Silverstein K.A.T."/>
            <person name="Beckman K.B."/>
            <person name="Gohl D.M."/>
        </authorList>
    </citation>
    <scope>NUCLEOTIDE SEQUENCE</scope>
    <source>
        <strain evidence="2">Duluth1</strain>
        <tissue evidence="2">Whole animal</tissue>
    </source>
</reference>
<gene>
    <name evidence="2" type="ORF">DPMN_080473</name>
</gene>
<evidence type="ECO:0000313" key="2">
    <source>
        <dbReference type="EMBL" id="KAH3705402.1"/>
    </source>
</evidence>
<feature type="region of interest" description="Disordered" evidence="1">
    <location>
        <begin position="45"/>
        <end position="70"/>
    </location>
</feature>
<reference evidence="2" key="2">
    <citation type="submission" date="2020-11" db="EMBL/GenBank/DDBJ databases">
        <authorList>
            <person name="McCartney M.A."/>
            <person name="Auch B."/>
            <person name="Kono T."/>
            <person name="Mallez S."/>
            <person name="Becker A."/>
            <person name="Gohl D.M."/>
            <person name="Silverstein K.A.T."/>
            <person name="Koren S."/>
            <person name="Bechman K.B."/>
            <person name="Herman A."/>
            <person name="Abrahante J.E."/>
            <person name="Garbe J."/>
        </authorList>
    </citation>
    <scope>NUCLEOTIDE SEQUENCE</scope>
    <source>
        <strain evidence="2">Duluth1</strain>
        <tissue evidence="2">Whole animal</tissue>
    </source>
</reference>
<evidence type="ECO:0000256" key="1">
    <source>
        <dbReference type="SAM" id="MobiDB-lite"/>
    </source>
</evidence>
<evidence type="ECO:0000313" key="3">
    <source>
        <dbReference type="Proteomes" id="UP000828390"/>
    </source>
</evidence>
<organism evidence="2 3">
    <name type="scientific">Dreissena polymorpha</name>
    <name type="common">Zebra mussel</name>
    <name type="synonym">Mytilus polymorpha</name>
    <dbReference type="NCBI Taxonomy" id="45954"/>
    <lineage>
        <taxon>Eukaryota</taxon>
        <taxon>Metazoa</taxon>
        <taxon>Spiralia</taxon>
        <taxon>Lophotrochozoa</taxon>
        <taxon>Mollusca</taxon>
        <taxon>Bivalvia</taxon>
        <taxon>Autobranchia</taxon>
        <taxon>Heteroconchia</taxon>
        <taxon>Euheterodonta</taxon>
        <taxon>Imparidentia</taxon>
        <taxon>Neoheterodontei</taxon>
        <taxon>Myida</taxon>
        <taxon>Dreissenoidea</taxon>
        <taxon>Dreissenidae</taxon>
        <taxon>Dreissena</taxon>
    </lineage>
</organism>
<feature type="compositionally biased region" description="Basic and acidic residues" evidence="1">
    <location>
        <begin position="1"/>
        <end position="13"/>
    </location>
</feature>
<proteinExistence type="predicted"/>
<dbReference type="AlphaFoldDB" id="A0A9D3YRG2"/>
<dbReference type="EMBL" id="JAIWYP010000015">
    <property type="protein sequence ID" value="KAH3705402.1"/>
    <property type="molecule type" value="Genomic_DNA"/>
</dbReference>
<accession>A0A9D3YRG2</accession>
<comment type="caution">
    <text evidence="2">The sequence shown here is derived from an EMBL/GenBank/DDBJ whole genome shotgun (WGS) entry which is preliminary data.</text>
</comment>
<keyword evidence="3" id="KW-1185">Reference proteome</keyword>
<name>A0A9D3YRG2_DREPO</name>
<dbReference type="Proteomes" id="UP000828390">
    <property type="component" value="Unassembled WGS sequence"/>
</dbReference>
<sequence>MQEMEVKRPEIMLRTKGFPKSTRSTSPSRNLGVVLLYSSVQPTAVHGDRPLLPERPSLPLSSHQGHHEYS</sequence>
<feature type="region of interest" description="Disordered" evidence="1">
    <location>
        <begin position="1"/>
        <end position="29"/>
    </location>
</feature>